<dbReference type="PANTHER" id="PTHR23115">
    <property type="entry name" value="TRANSLATION FACTOR"/>
    <property type="match status" value="1"/>
</dbReference>
<feature type="compositionally biased region" description="Acidic residues" evidence="13">
    <location>
        <begin position="1"/>
        <end position="28"/>
    </location>
</feature>
<proteinExistence type="inferred from homology"/>
<evidence type="ECO:0000256" key="12">
    <source>
        <dbReference type="ARBA" id="ARBA00074866"/>
    </source>
</evidence>
<evidence type="ECO:0000313" key="15">
    <source>
        <dbReference type="EMBL" id="QPG94372.1"/>
    </source>
</evidence>
<evidence type="ECO:0000256" key="6">
    <source>
        <dbReference type="ARBA" id="ARBA00022801"/>
    </source>
</evidence>
<feature type="region of interest" description="Disordered" evidence="13">
    <location>
        <begin position="161"/>
        <end position="272"/>
    </location>
</feature>
<dbReference type="InterPro" id="IPR015033">
    <property type="entry name" value="HBS1-like_N"/>
</dbReference>
<comment type="similarity">
    <text evidence="2">Belongs to the TRAFAC class translation factor GTPase superfamily. Classic translation factor GTPase family. EF-Tu/EF-1A subfamily.</text>
</comment>
<feature type="domain" description="Tr-type G" evidence="14">
    <location>
        <begin position="422"/>
        <end position="643"/>
    </location>
</feature>
<accession>A0A7S9KL79</accession>
<dbReference type="SUPFAM" id="SSF52540">
    <property type="entry name" value="P-loop containing nucleoside triphosphate hydrolases"/>
    <property type="match status" value="1"/>
</dbReference>
<evidence type="ECO:0000256" key="5">
    <source>
        <dbReference type="ARBA" id="ARBA00022768"/>
    </source>
</evidence>
<dbReference type="Pfam" id="PF00009">
    <property type="entry name" value="GTP_EFTU"/>
    <property type="match status" value="1"/>
</dbReference>
<dbReference type="Pfam" id="PF03143">
    <property type="entry name" value="GTP_EFTU_D3"/>
    <property type="match status" value="1"/>
</dbReference>
<evidence type="ECO:0000256" key="13">
    <source>
        <dbReference type="SAM" id="MobiDB-lite"/>
    </source>
</evidence>
<dbReference type="Gene3D" id="2.40.30.10">
    <property type="entry name" value="Translation factors"/>
    <property type="match status" value="2"/>
</dbReference>
<dbReference type="GO" id="GO:0005525">
    <property type="term" value="F:GTP binding"/>
    <property type="evidence" value="ECO:0007669"/>
    <property type="project" value="UniProtKB-KW"/>
</dbReference>
<keyword evidence="9" id="KW-0342">GTP-binding</keyword>
<keyword evidence="16" id="KW-1185">Reference proteome</keyword>
<keyword evidence="3" id="KW-0963">Cytoplasm</keyword>
<dbReference type="Pfam" id="PF08938">
    <property type="entry name" value="HBS1_N"/>
    <property type="match status" value="1"/>
</dbReference>
<dbReference type="GO" id="GO:0005829">
    <property type="term" value="C:cytosol"/>
    <property type="evidence" value="ECO:0007669"/>
    <property type="project" value="GOC"/>
</dbReference>
<dbReference type="InterPro" id="IPR027417">
    <property type="entry name" value="P-loop_NTPase"/>
</dbReference>
<dbReference type="OrthoDB" id="342024at2759"/>
<dbReference type="InterPro" id="IPR004160">
    <property type="entry name" value="Transl_elong_EFTu/EF1A_C"/>
</dbReference>
<evidence type="ECO:0000256" key="9">
    <source>
        <dbReference type="ARBA" id="ARBA00023134"/>
    </source>
</evidence>
<evidence type="ECO:0000256" key="1">
    <source>
        <dbReference type="ARBA" id="ARBA00004496"/>
    </source>
</evidence>
<feature type="region of interest" description="Disordered" evidence="13">
    <location>
        <begin position="363"/>
        <end position="383"/>
    </location>
</feature>
<keyword evidence="7" id="KW-0810">Translation regulation</keyword>
<protein>
    <recommendedName>
        <fullName evidence="12">Elongation factor 1 alpha-like protein</fullName>
    </recommendedName>
</protein>
<feature type="compositionally biased region" description="Polar residues" evidence="13">
    <location>
        <begin position="245"/>
        <end position="260"/>
    </location>
</feature>
<reference evidence="15 16" key="1">
    <citation type="journal article" date="2018" name="PLoS Genet.">
        <title>Repeat elements organise 3D genome structure and mediate transcription in the filamentous fungus Epichloe festucae.</title>
        <authorList>
            <person name="Winter D.J."/>
            <person name="Ganley A.R.D."/>
            <person name="Young C.A."/>
            <person name="Liachko I."/>
            <person name="Schardl C.L."/>
            <person name="Dupont P.Y."/>
            <person name="Berry D."/>
            <person name="Ram A."/>
            <person name="Scott B."/>
            <person name="Cox M.P."/>
        </authorList>
    </citation>
    <scope>NUCLEOTIDE SEQUENCE [LARGE SCALE GENOMIC DNA]</scope>
    <source>
        <strain evidence="15 16">Fl1</strain>
    </source>
</reference>
<keyword evidence="6" id="KW-0378">Hydrolase</keyword>
<dbReference type="Proteomes" id="UP000594364">
    <property type="component" value="Chromosome 1"/>
</dbReference>
<dbReference type="FunFam" id="2.40.30.10:FF:000070">
    <property type="entry name" value="Translation elongation factor EF-1 subunit"/>
    <property type="match status" value="1"/>
</dbReference>
<keyword evidence="4" id="KW-0547">Nucleotide-binding</keyword>
<dbReference type="InterPro" id="IPR009001">
    <property type="entry name" value="Transl_elong_EF1A/Init_IF2_C"/>
</dbReference>
<dbReference type="InterPro" id="IPR005225">
    <property type="entry name" value="Small_GTP-bd"/>
</dbReference>
<keyword evidence="5" id="KW-0251">Elongation factor</keyword>
<comment type="subunit">
    <text evidence="11">Component of the Dom34-Hbs1 complex, also named Pelota-HBS1L complex, composed of dom34 and hbs1.</text>
</comment>
<dbReference type="CDD" id="cd01883">
    <property type="entry name" value="EF1_alpha"/>
    <property type="match status" value="1"/>
</dbReference>
<dbReference type="GO" id="GO:0003924">
    <property type="term" value="F:GTPase activity"/>
    <property type="evidence" value="ECO:0007669"/>
    <property type="project" value="InterPro"/>
</dbReference>
<dbReference type="PROSITE" id="PS00301">
    <property type="entry name" value="G_TR_1"/>
    <property type="match status" value="1"/>
</dbReference>
<dbReference type="FunFam" id="2.40.30.10:FF:000020">
    <property type="entry name" value="Translation elongation factor EF-1"/>
    <property type="match status" value="1"/>
</dbReference>
<dbReference type="SUPFAM" id="SSF50447">
    <property type="entry name" value="Translation proteins"/>
    <property type="match status" value="1"/>
</dbReference>
<organism evidence="15 16">
    <name type="scientific">Epichloe festucae (strain Fl1)</name>
    <dbReference type="NCBI Taxonomy" id="877507"/>
    <lineage>
        <taxon>Eukaryota</taxon>
        <taxon>Fungi</taxon>
        <taxon>Dikarya</taxon>
        <taxon>Ascomycota</taxon>
        <taxon>Pezizomycotina</taxon>
        <taxon>Sordariomycetes</taxon>
        <taxon>Hypocreomycetidae</taxon>
        <taxon>Hypocreales</taxon>
        <taxon>Clavicipitaceae</taxon>
        <taxon>Epichloe</taxon>
    </lineage>
</organism>
<evidence type="ECO:0000313" key="16">
    <source>
        <dbReference type="Proteomes" id="UP000594364"/>
    </source>
</evidence>
<dbReference type="InterPro" id="IPR000795">
    <property type="entry name" value="T_Tr_GTP-bd_dom"/>
</dbReference>
<dbReference type="CDD" id="cd16267">
    <property type="entry name" value="HBS1-like_II"/>
    <property type="match status" value="1"/>
</dbReference>
<dbReference type="PROSITE" id="PS51722">
    <property type="entry name" value="G_TR_2"/>
    <property type="match status" value="1"/>
</dbReference>
<dbReference type="GO" id="GO:1990533">
    <property type="term" value="C:Dom34-Hbs1 complex"/>
    <property type="evidence" value="ECO:0007669"/>
    <property type="project" value="UniProtKB-ARBA"/>
</dbReference>
<name>A0A7S9KL79_EPIFF</name>
<feature type="compositionally biased region" description="Low complexity" evidence="13">
    <location>
        <begin position="185"/>
        <end position="194"/>
    </location>
</feature>
<evidence type="ECO:0000259" key="14">
    <source>
        <dbReference type="PROSITE" id="PS51722"/>
    </source>
</evidence>
<dbReference type="PRINTS" id="PR00315">
    <property type="entry name" value="ELONGATNFCT"/>
</dbReference>
<evidence type="ECO:0000256" key="4">
    <source>
        <dbReference type="ARBA" id="ARBA00022741"/>
    </source>
</evidence>
<evidence type="ECO:0000256" key="2">
    <source>
        <dbReference type="ARBA" id="ARBA00007249"/>
    </source>
</evidence>
<evidence type="ECO:0000256" key="11">
    <source>
        <dbReference type="ARBA" id="ARBA00063537"/>
    </source>
</evidence>
<comment type="catalytic activity">
    <reaction evidence="10">
        <text>GTP + H2O = GDP + phosphate + H(+)</text>
        <dbReference type="Rhea" id="RHEA:19669"/>
        <dbReference type="ChEBI" id="CHEBI:15377"/>
        <dbReference type="ChEBI" id="CHEBI:15378"/>
        <dbReference type="ChEBI" id="CHEBI:37565"/>
        <dbReference type="ChEBI" id="CHEBI:43474"/>
        <dbReference type="ChEBI" id="CHEBI:58189"/>
    </reaction>
    <physiologicalReaction direction="left-to-right" evidence="10">
        <dbReference type="Rhea" id="RHEA:19670"/>
    </physiologicalReaction>
</comment>
<gene>
    <name evidence="15" type="ORF">C2857_005795</name>
</gene>
<sequence length="833" mass="90359">MAPADLYDEDDLYDGDDYEEGAEEELSAEDQANMEKGTADVKKSLGANAGKVTVKQIQEALWHYFYDVEKSVAYLSKTFVTPPPKATPKNVPEGKLNGFSFSSTLGLFVRSTGADTGMPSMGSQQLETMPPPPEQAFGFSQGLTPLKPDFSDMPWLGIPPNRQARLISPNRPRGGLLGGAEGTPKLSKLQALAAARKKKNDEKKEQTKTSQAENGLKRLSITDGSQKENTKASPYPSKKLRGIEESTTARSTLNNLTPQKSYHGLQSDENYNENRVTQKDISARSSPTPADDGVEEFDAPLVPNCTPSPFAKTLFGSAPDNRSANRPDFYAMPYASSSFFANAFSEPSPDDVVLAAQAKAGKRALPAPKTAASTSKKAPKGDTTFKDVNVVNGVSNLKVSDVPPPKSKGLDVVKEYEKSNSKKSISFVVVGHVDAGKSTLMGRLLLELKYVQERTVDKYRRQAEKSGKQSFALAWVMDQRTEERERGVTIDIATNHFETPNTRFTILDAPGHRDFVPNMIAGASQADFAILVIDANTGAYEKGLKGQTREHVLLLRSLGVQRLIVAVNKLDMVGWSQDRFDEITQQVMGFLTGLGFQSKLVSFVPISGLNGDNIARKTEDKAATWYTGPTLMETLEDSEPSPSRTLTKPFRMSISEVFRSQQQGTTTLAGRIDAGTVQIGDAMVVQPSGEQAYIKSIMTDADSQEWAVAGQSVNIALTDMDPIHIRVGDILCGAVDPISVGDTFTMRAMAFEHLMPMPVDLHRGRLHAAGQIQSIPATLDKATGEIIKKKPKVVQPGGVARVMVKLASKVPLEKGQRVVLRSGGETIAAGLLE</sequence>
<dbReference type="GO" id="GO:0003746">
    <property type="term" value="F:translation elongation factor activity"/>
    <property type="evidence" value="ECO:0007669"/>
    <property type="project" value="UniProtKB-KW"/>
</dbReference>
<comment type="subcellular location">
    <subcellularLocation>
        <location evidence="1">Cytoplasm</location>
    </subcellularLocation>
</comment>
<feature type="region of interest" description="Disordered" evidence="13">
    <location>
        <begin position="1"/>
        <end position="38"/>
    </location>
</feature>
<dbReference type="SUPFAM" id="SSF50465">
    <property type="entry name" value="EF-Tu/eEF-1alpha/eIF2-gamma C-terminal domain"/>
    <property type="match status" value="1"/>
</dbReference>
<dbReference type="GO" id="GO:0002184">
    <property type="term" value="P:cytoplasmic translational termination"/>
    <property type="evidence" value="ECO:0007669"/>
    <property type="project" value="UniProtKB-ARBA"/>
</dbReference>
<dbReference type="Gene3D" id="3.40.50.300">
    <property type="entry name" value="P-loop containing nucleotide triphosphate hydrolases"/>
    <property type="match status" value="1"/>
</dbReference>
<dbReference type="EMBL" id="CP031385">
    <property type="protein sequence ID" value="QPG94372.1"/>
    <property type="molecule type" value="Genomic_DNA"/>
</dbReference>
<feature type="compositionally biased region" description="Low complexity" evidence="13">
    <location>
        <begin position="366"/>
        <end position="376"/>
    </location>
</feature>
<dbReference type="InterPro" id="IPR031157">
    <property type="entry name" value="G_TR_CS"/>
</dbReference>
<evidence type="ECO:0000256" key="10">
    <source>
        <dbReference type="ARBA" id="ARBA00049117"/>
    </source>
</evidence>
<keyword evidence="8" id="KW-0648">Protein biosynthesis</keyword>
<dbReference type="InterPro" id="IPR050100">
    <property type="entry name" value="TRAFAC_GTPase_members"/>
</dbReference>
<evidence type="ECO:0000256" key="7">
    <source>
        <dbReference type="ARBA" id="ARBA00022845"/>
    </source>
</evidence>
<dbReference type="InterPro" id="IPR009000">
    <property type="entry name" value="Transl_B-barrel_sf"/>
</dbReference>
<dbReference type="AlphaFoldDB" id="A0A7S9KL79"/>
<dbReference type="NCBIfam" id="TIGR00231">
    <property type="entry name" value="small_GTP"/>
    <property type="match status" value="1"/>
</dbReference>
<evidence type="ECO:0000256" key="8">
    <source>
        <dbReference type="ARBA" id="ARBA00022917"/>
    </source>
</evidence>
<dbReference type="FunFam" id="3.40.50.300:FF:000204">
    <property type="entry name" value="Translation elongation factor Tu"/>
    <property type="match status" value="1"/>
</dbReference>
<evidence type="ECO:0000256" key="3">
    <source>
        <dbReference type="ARBA" id="ARBA00022490"/>
    </source>
</evidence>
<dbReference type="GO" id="GO:0006417">
    <property type="term" value="P:regulation of translation"/>
    <property type="evidence" value="ECO:0007669"/>
    <property type="project" value="UniProtKB-KW"/>
</dbReference>